<evidence type="ECO:0000313" key="3">
    <source>
        <dbReference type="Proteomes" id="UP000661607"/>
    </source>
</evidence>
<organism evidence="2 3">
    <name type="scientific">Nonomuraea africana</name>
    <dbReference type="NCBI Taxonomy" id="46171"/>
    <lineage>
        <taxon>Bacteria</taxon>
        <taxon>Bacillati</taxon>
        <taxon>Actinomycetota</taxon>
        <taxon>Actinomycetes</taxon>
        <taxon>Streptosporangiales</taxon>
        <taxon>Streptosporangiaceae</taxon>
        <taxon>Nonomuraea</taxon>
    </lineage>
</organism>
<feature type="domain" description="Bacterial bifunctional deaminase-reductase C-terminal" evidence="1">
    <location>
        <begin position="110"/>
        <end position="186"/>
    </location>
</feature>
<protein>
    <submittedName>
        <fullName evidence="2">Dihydrofolate reductase</fullName>
    </submittedName>
</protein>
<name>A0ABR9KCR1_9ACTN</name>
<dbReference type="InterPro" id="IPR024072">
    <property type="entry name" value="DHFR-like_dom_sf"/>
</dbReference>
<sequence>MRKLTYYVATTLDGFIADPTGADPSAPGGILTPTPDYIEQIITHYPETLPVMARQALGITAPGTRFDTIVEGRRSYQLGLDIGVTNAYPHLRHYVFSRTLGPSQDPTVDIVSTDPVAKIRELKAQDGLGIWLVGGGELAGALHAEIDELILKVNPVTAGTGIPLFGDKTSFSPHRYTLTGNTALPSGALFLTYTRTATS</sequence>
<evidence type="ECO:0000313" key="2">
    <source>
        <dbReference type="EMBL" id="MBE1559788.1"/>
    </source>
</evidence>
<reference evidence="2 3" key="1">
    <citation type="submission" date="2020-10" db="EMBL/GenBank/DDBJ databases">
        <title>Sequencing the genomes of 1000 actinobacteria strains.</title>
        <authorList>
            <person name="Klenk H.-P."/>
        </authorList>
    </citation>
    <scope>NUCLEOTIDE SEQUENCE [LARGE SCALE GENOMIC DNA]</scope>
    <source>
        <strain evidence="2 3">DSM 43748</strain>
    </source>
</reference>
<dbReference type="Proteomes" id="UP000661607">
    <property type="component" value="Unassembled WGS sequence"/>
</dbReference>
<dbReference type="PANTHER" id="PTHR38011">
    <property type="entry name" value="DIHYDROFOLATE REDUCTASE FAMILY PROTEIN (AFU_ORTHOLOGUE AFUA_8G06820)"/>
    <property type="match status" value="1"/>
</dbReference>
<comment type="caution">
    <text evidence="2">The sequence shown here is derived from an EMBL/GenBank/DDBJ whole genome shotgun (WGS) entry which is preliminary data.</text>
</comment>
<dbReference type="Gene3D" id="3.40.430.10">
    <property type="entry name" value="Dihydrofolate Reductase, subunit A"/>
    <property type="match status" value="1"/>
</dbReference>
<dbReference type="PANTHER" id="PTHR38011:SF11">
    <property type="entry name" value="2,5-DIAMINO-6-RIBOSYLAMINO-4(3H)-PYRIMIDINONE 5'-PHOSPHATE REDUCTASE"/>
    <property type="match status" value="1"/>
</dbReference>
<accession>A0ABR9KCR1</accession>
<dbReference type="InterPro" id="IPR050765">
    <property type="entry name" value="Riboflavin_Biosynth_HTPR"/>
</dbReference>
<dbReference type="Pfam" id="PF01872">
    <property type="entry name" value="RibD_C"/>
    <property type="match status" value="1"/>
</dbReference>
<keyword evidence="3" id="KW-1185">Reference proteome</keyword>
<dbReference type="SUPFAM" id="SSF53597">
    <property type="entry name" value="Dihydrofolate reductase-like"/>
    <property type="match status" value="1"/>
</dbReference>
<evidence type="ECO:0000259" key="1">
    <source>
        <dbReference type="Pfam" id="PF01872"/>
    </source>
</evidence>
<dbReference type="RefSeq" id="WP_192775009.1">
    <property type="nucleotide sequence ID" value="NZ_BAAASY010000045.1"/>
</dbReference>
<dbReference type="InterPro" id="IPR002734">
    <property type="entry name" value="RibDG_C"/>
</dbReference>
<gene>
    <name evidence="2" type="ORF">H4W81_002567</name>
</gene>
<dbReference type="EMBL" id="JADBEF010000001">
    <property type="protein sequence ID" value="MBE1559788.1"/>
    <property type="molecule type" value="Genomic_DNA"/>
</dbReference>
<proteinExistence type="predicted"/>